<gene>
    <name evidence="2" type="ORF">AVDCRST_MAG73-2219</name>
</gene>
<proteinExistence type="predicted"/>
<evidence type="ECO:0000256" key="1">
    <source>
        <dbReference type="SAM" id="MobiDB-lite"/>
    </source>
</evidence>
<name>A0A6J4UBM1_9BACT</name>
<sequence>VLRGADRRSRDPPPRRGVSHQLRLRGHHPDRRRRLDQGL</sequence>
<feature type="compositionally biased region" description="Basic residues" evidence="1">
    <location>
        <begin position="22"/>
        <end position="32"/>
    </location>
</feature>
<dbReference type="EMBL" id="CADCWE010000140">
    <property type="protein sequence ID" value="CAA9543929.1"/>
    <property type="molecule type" value="Genomic_DNA"/>
</dbReference>
<feature type="compositionally biased region" description="Basic and acidic residues" evidence="1">
    <location>
        <begin position="1"/>
        <end position="14"/>
    </location>
</feature>
<dbReference type="AlphaFoldDB" id="A0A6J4UBM1"/>
<protein>
    <submittedName>
        <fullName evidence="2">Uncharacterized protein</fullName>
    </submittedName>
</protein>
<feature type="region of interest" description="Disordered" evidence="1">
    <location>
        <begin position="1"/>
        <end position="39"/>
    </location>
</feature>
<accession>A0A6J4UBM1</accession>
<reference evidence="2" key="1">
    <citation type="submission" date="2020-02" db="EMBL/GenBank/DDBJ databases">
        <authorList>
            <person name="Meier V. D."/>
        </authorList>
    </citation>
    <scope>NUCLEOTIDE SEQUENCE</scope>
    <source>
        <strain evidence="2">AVDCRST_MAG73</strain>
    </source>
</reference>
<organism evidence="2">
    <name type="scientific">uncultured Thermomicrobiales bacterium</name>
    <dbReference type="NCBI Taxonomy" id="1645740"/>
    <lineage>
        <taxon>Bacteria</taxon>
        <taxon>Pseudomonadati</taxon>
        <taxon>Thermomicrobiota</taxon>
        <taxon>Thermomicrobia</taxon>
        <taxon>Thermomicrobiales</taxon>
        <taxon>environmental samples</taxon>
    </lineage>
</organism>
<feature type="non-terminal residue" evidence="2">
    <location>
        <position position="1"/>
    </location>
</feature>
<feature type="non-terminal residue" evidence="2">
    <location>
        <position position="39"/>
    </location>
</feature>
<evidence type="ECO:0000313" key="2">
    <source>
        <dbReference type="EMBL" id="CAA9543929.1"/>
    </source>
</evidence>